<dbReference type="PANTHER" id="PTHR10067:SF6">
    <property type="entry name" value="PHOSPHATIDYLSERINE DECARBOXYLASE PROENZYME, MITOCHONDRIAL"/>
    <property type="match status" value="1"/>
</dbReference>
<dbReference type="InterPro" id="IPR033661">
    <property type="entry name" value="PSD_type1_euk"/>
</dbReference>
<keyword evidence="10 13" id="KW-1208">Phospholipid metabolism</keyword>
<protein>
    <recommendedName>
        <fullName evidence="13">Phosphatidylserine decarboxylase proenzyme, mitochondrial</fullName>
        <ecNumber evidence="13">4.1.1.65</ecNumber>
    </recommendedName>
    <component>
        <recommendedName>
            <fullName evidence="13">Phosphatidylserine decarboxylase beta chain</fullName>
        </recommendedName>
    </component>
    <component>
        <recommendedName>
            <fullName evidence="13">Phosphatidylserine decarboxylase alpha chain</fullName>
        </recommendedName>
    </component>
</protein>
<keyword evidence="7 13" id="KW-0472">Membrane</keyword>
<feature type="modified residue" description="Pyruvic acid (Ser); by autocatalysis" evidence="13">
    <location>
        <position position="458"/>
    </location>
</feature>
<keyword evidence="16" id="KW-1185">Reference proteome</keyword>
<keyword evidence="4 13" id="KW-0210">Decarboxylase</keyword>
<feature type="site" description="Cleavage (non-hydrolytic); by autocatalysis" evidence="13">
    <location>
        <begin position="457"/>
        <end position="458"/>
    </location>
</feature>
<dbReference type="Pfam" id="PF02666">
    <property type="entry name" value="PS_Dcarbxylase"/>
    <property type="match status" value="2"/>
</dbReference>
<reference evidence="15 16" key="1">
    <citation type="submission" date="2019-08" db="EMBL/GenBank/DDBJ databases">
        <authorList>
            <person name="Alioto T."/>
            <person name="Alioto T."/>
            <person name="Gomez Garrido J."/>
        </authorList>
    </citation>
    <scope>NUCLEOTIDE SEQUENCE [LARGE SCALE GENOMIC DNA]</scope>
</reference>
<evidence type="ECO:0000256" key="5">
    <source>
        <dbReference type="ARBA" id="ARBA00022989"/>
    </source>
</evidence>
<dbReference type="OrthoDB" id="4330at2759"/>
<dbReference type="AlphaFoldDB" id="A0A5E4NHF9"/>
<comment type="similarity">
    <text evidence="13">Belongs to the phosphatidylserine decarboxylase family. PSD-B subfamily. Eukaryotic type I sub-subfamily.</text>
</comment>
<dbReference type="EC" id="4.1.1.65" evidence="13"/>
<dbReference type="HAMAP" id="MF_03208">
    <property type="entry name" value="PS_decarb_PSD_B_type1_euk"/>
    <property type="match status" value="1"/>
</dbReference>
<dbReference type="EMBL" id="CABPRJ010002377">
    <property type="protein sequence ID" value="VVC44219.1"/>
    <property type="molecule type" value="Genomic_DNA"/>
</dbReference>
<dbReference type="PANTHER" id="PTHR10067">
    <property type="entry name" value="PHOSPHATIDYLSERINE DECARBOXYLASE"/>
    <property type="match status" value="1"/>
</dbReference>
<evidence type="ECO:0000256" key="12">
    <source>
        <dbReference type="ARBA" id="ARBA00045136"/>
    </source>
</evidence>
<dbReference type="GO" id="GO:0005743">
    <property type="term" value="C:mitochondrial inner membrane"/>
    <property type="evidence" value="ECO:0007669"/>
    <property type="project" value="UniProtKB-SubCell"/>
</dbReference>
<evidence type="ECO:0000256" key="3">
    <source>
        <dbReference type="ARBA" id="ARBA00022692"/>
    </source>
</evidence>
<proteinExistence type="inferred from homology"/>
<feature type="topological domain" description="Mitochondrial intermembrane" evidence="13">
    <location>
        <begin position="82"/>
        <end position="497"/>
    </location>
</feature>
<gene>
    <name evidence="15" type="ORF">CINCED_3A004668</name>
</gene>
<evidence type="ECO:0000256" key="4">
    <source>
        <dbReference type="ARBA" id="ARBA00022793"/>
    </source>
</evidence>
<comment type="pathway">
    <text evidence="13">Phospholipid metabolism; phosphatidylethanolamine biosynthesis; phosphatidylethanolamine from CDP-diacylglycerol: step 2/2.</text>
</comment>
<feature type="topological domain" description="Mitochondrial matrix" evidence="13">
    <location>
        <begin position="1"/>
        <end position="62"/>
    </location>
</feature>
<name>A0A5E4NHF9_9HEMI</name>
<sequence>MFGRSLKTTKRLLSNPTTLRNVEYQRSLGKKYGNNGGDVDGVKEVVAKNTRWWSWSNLIYPIPTGVGLTLLAVLQWRRLNKQQPENEQQPIYTQNLRLSFYKAIPLRAMSRLWGYISGCYIPRQLRYWLYTAYSKLFGVIIEEVELPMESYKSLGEFFARRLKEGARLICIGCPIVSPADGTIVSVGRVTSCQVEQVKGVTYTIKSFLGTPTWQEDSETLKLSSSPVNTMNNCDLLKQDSTSNNCSGWTINSTFLFYHYGLLTMHMYCINFIFNFLSQGVSYFSLSFKKQDVALSNDTQEKTVSVERKDSNDNECEPIDPHWDEYKSKLLHNPENELYQLVIYLAPGDYHRFHSPAQWTVKFRRHFQGELLSVNPKIARLLPDLFVLNERAVYIGEWEHGFFSMTAVGATNVGSIRVHSDKGLQTNMRCRRKDFNQHDRPLETQWSKGQEVGEFRMGSTVVLLFEAPKEFIYNVEAGQTIQMGQALGKIGVSRVNSN</sequence>
<keyword evidence="13" id="KW-0865">Zymogen</keyword>
<feature type="active site" description="Charge relay system; for autoendoproteolytic cleavage activity" evidence="13">
    <location>
        <position position="180"/>
    </location>
</feature>
<comment type="subcellular location">
    <molecule>Phosphatidylserine decarboxylase alpha chain</molecule>
    <subcellularLocation>
        <location evidence="13">Mitochondrion inner membrane</location>
        <topology evidence="13">Peripheral membrane protein</topology>
        <orientation evidence="13">Intermembrane side</orientation>
    </subcellularLocation>
    <text evidence="13">Anchored to the mitochondrial inner membrane through its interaction with the integral membrane beta chain.</text>
</comment>
<keyword evidence="8 13" id="KW-0594">Phospholipid biosynthesis</keyword>
<feature type="chain" id="PRO_5023422282" description="Phosphatidylserine decarboxylase alpha chain" evidence="13">
    <location>
        <begin position="458"/>
        <end position="497"/>
    </location>
</feature>
<feature type="active site" description="Charge relay system; for autoendoproteolytic cleavage activity" evidence="13">
    <location>
        <position position="458"/>
    </location>
</feature>
<dbReference type="InterPro" id="IPR003817">
    <property type="entry name" value="PS_Dcarbxylase"/>
</dbReference>
<comment type="function">
    <text evidence="12">Catalyzes the formation of phosphatidylethanolamine (PtdEtn) from phosphatidylserine (PtdSer). Plays a central role in phospholipid metabolism and in the interorganelle trafficking of phosphatidylserine. May be involved in lipid droplet biogenesis at the endoplasmic reticulum membrane.</text>
</comment>
<evidence type="ECO:0000313" key="15">
    <source>
        <dbReference type="EMBL" id="VVC44219.1"/>
    </source>
</evidence>
<evidence type="ECO:0000256" key="9">
    <source>
        <dbReference type="ARBA" id="ARBA00023239"/>
    </source>
</evidence>
<comment type="subcellular location">
    <molecule>Phosphatidylserine decarboxylase beta chain</molecule>
    <subcellularLocation>
        <location evidence="13">Mitochondrion inner membrane</location>
        <topology evidence="13">Single-pass membrane protein</topology>
        <orientation evidence="13">Intermembrane side</orientation>
    </subcellularLocation>
</comment>
<organism evidence="15 16">
    <name type="scientific">Cinara cedri</name>
    <dbReference type="NCBI Taxonomy" id="506608"/>
    <lineage>
        <taxon>Eukaryota</taxon>
        <taxon>Metazoa</taxon>
        <taxon>Ecdysozoa</taxon>
        <taxon>Arthropoda</taxon>
        <taxon>Hexapoda</taxon>
        <taxon>Insecta</taxon>
        <taxon>Pterygota</taxon>
        <taxon>Neoptera</taxon>
        <taxon>Paraneoptera</taxon>
        <taxon>Hemiptera</taxon>
        <taxon>Sternorrhyncha</taxon>
        <taxon>Aphidomorpha</taxon>
        <taxon>Aphidoidea</taxon>
        <taxon>Aphididae</taxon>
        <taxon>Lachninae</taxon>
        <taxon>Cinara</taxon>
    </lineage>
</organism>
<evidence type="ECO:0000256" key="14">
    <source>
        <dbReference type="SAM" id="Phobius"/>
    </source>
</evidence>
<comment type="PTM">
    <text evidence="13">Is synthesized initially as an inactive proenzyme. Formation of the active enzyme involves a self-maturation process in which the active site pyruvoyl group is generated from an internal serine residue via an autocatalytic post-translational modification. Two non-identical subunits are generated from the proenzyme in this reaction, and the pyruvate is formed at the N-terminus of the alpha chain, which is derived from the carboxyl end of the proenzyme. The autoendoproteolytic cleavage occurs by a canonical serine protease mechanism, in which the side chain hydroxyl group of the serine supplies its oxygen atom to form the C-terminus of the beta chain, while the remainder of the serine residue undergoes an oxidative deamination to produce ammonia and the pyruvoyl prosthetic group on the alpha chain. During this reaction, the Ser that is part of the protease active site of the proenzyme becomes the pyruvoyl prosthetic group, which constitutes an essential element of the active site of the mature decarboxylase.</text>
</comment>
<feature type="transmembrane region" description="Helical" evidence="14">
    <location>
        <begin position="58"/>
        <end position="76"/>
    </location>
</feature>
<dbReference type="GO" id="GO:0004609">
    <property type="term" value="F:phosphatidylserine decarboxylase activity"/>
    <property type="evidence" value="ECO:0007669"/>
    <property type="project" value="UniProtKB-UniRule"/>
</dbReference>
<keyword evidence="11 13" id="KW-0670">Pyruvate</keyword>
<dbReference type="UniPathway" id="UPA00558">
    <property type="reaction ID" value="UER00616"/>
</dbReference>
<comment type="catalytic activity">
    <reaction evidence="13">
        <text>a 1,2-diacyl-sn-glycero-3-phospho-L-serine + H(+) = a 1,2-diacyl-sn-glycero-3-phosphoethanolamine + CO2</text>
        <dbReference type="Rhea" id="RHEA:20828"/>
        <dbReference type="ChEBI" id="CHEBI:15378"/>
        <dbReference type="ChEBI" id="CHEBI:16526"/>
        <dbReference type="ChEBI" id="CHEBI:57262"/>
        <dbReference type="ChEBI" id="CHEBI:64612"/>
        <dbReference type="EC" id="4.1.1.65"/>
    </reaction>
</comment>
<accession>A0A5E4NHF9</accession>
<evidence type="ECO:0000313" key="16">
    <source>
        <dbReference type="Proteomes" id="UP000325440"/>
    </source>
</evidence>
<dbReference type="InterPro" id="IPR033177">
    <property type="entry name" value="PSD-B"/>
</dbReference>
<keyword evidence="2 13" id="KW-0444">Lipid biosynthesis</keyword>
<comment type="pathway">
    <text evidence="1">Lipid metabolism.</text>
</comment>
<dbReference type="NCBIfam" id="TIGR00163">
    <property type="entry name" value="PS_decarb"/>
    <property type="match status" value="1"/>
</dbReference>
<feature type="active site" description="Charge relay system; for autoendoproteolytic cleavage activity" evidence="13">
    <location>
        <position position="353"/>
    </location>
</feature>
<keyword evidence="13" id="KW-0496">Mitochondrion</keyword>
<feature type="active site" description="Schiff-base intermediate with substrate; via pyruvic acid; for decarboxylase activity" evidence="13">
    <location>
        <position position="458"/>
    </location>
</feature>
<dbReference type="Proteomes" id="UP000325440">
    <property type="component" value="Unassembled WGS sequence"/>
</dbReference>
<evidence type="ECO:0000256" key="13">
    <source>
        <dbReference type="HAMAP-Rule" id="MF_03208"/>
    </source>
</evidence>
<feature type="chain" id="PRO_5023422283" description="Phosphatidylserine decarboxylase beta chain" evidence="13">
    <location>
        <begin position="1"/>
        <end position="457"/>
    </location>
</feature>
<evidence type="ECO:0000256" key="8">
    <source>
        <dbReference type="ARBA" id="ARBA00023209"/>
    </source>
</evidence>
<keyword evidence="3 13" id="KW-0812">Transmembrane</keyword>
<dbReference type="GO" id="GO:0016540">
    <property type="term" value="P:protein autoprocessing"/>
    <property type="evidence" value="ECO:0007669"/>
    <property type="project" value="UniProtKB-UniRule"/>
</dbReference>
<evidence type="ECO:0000256" key="11">
    <source>
        <dbReference type="ARBA" id="ARBA00023317"/>
    </source>
</evidence>
<evidence type="ECO:0000256" key="1">
    <source>
        <dbReference type="ARBA" id="ARBA00005189"/>
    </source>
</evidence>
<evidence type="ECO:0000256" key="10">
    <source>
        <dbReference type="ARBA" id="ARBA00023264"/>
    </source>
</evidence>
<comment type="cofactor">
    <cofactor evidence="13">
        <name>pyruvate</name>
        <dbReference type="ChEBI" id="CHEBI:15361"/>
    </cofactor>
    <text evidence="13">Binds 1 pyruvoyl group covalently per subunit.</text>
</comment>
<keyword evidence="5 13" id="KW-1133">Transmembrane helix</keyword>
<keyword evidence="6 13" id="KW-0443">Lipid metabolism</keyword>
<keyword evidence="9 13" id="KW-0456">Lyase</keyword>
<dbReference type="GO" id="GO:0006646">
    <property type="term" value="P:phosphatidylethanolamine biosynthetic process"/>
    <property type="evidence" value="ECO:0007669"/>
    <property type="project" value="UniProtKB-UniRule"/>
</dbReference>
<evidence type="ECO:0000256" key="2">
    <source>
        <dbReference type="ARBA" id="ARBA00022516"/>
    </source>
</evidence>
<comment type="subunit">
    <text evidence="13">Heterodimer of a large membrane-associated beta subunit and a small pyruvoyl-containing alpha subunit.</text>
</comment>
<evidence type="ECO:0000256" key="6">
    <source>
        <dbReference type="ARBA" id="ARBA00023098"/>
    </source>
</evidence>
<keyword evidence="13" id="KW-0999">Mitochondrion inner membrane</keyword>
<evidence type="ECO:0000256" key="7">
    <source>
        <dbReference type="ARBA" id="ARBA00023136"/>
    </source>
</evidence>